<keyword evidence="17" id="KW-1185">Reference proteome</keyword>
<feature type="domain" description="Helicase C-terminal" evidence="14">
    <location>
        <begin position="300"/>
        <end position="444"/>
    </location>
</feature>
<feature type="short sequence motif" description="Q motif" evidence="10">
    <location>
        <begin position="71"/>
        <end position="99"/>
    </location>
</feature>
<dbReference type="InterPro" id="IPR012677">
    <property type="entry name" value="Nucleotide-bd_a/b_plait_sf"/>
</dbReference>
<keyword evidence="4 11" id="KW-0378">Hydrolase</keyword>
<dbReference type="InterPro" id="IPR005580">
    <property type="entry name" value="DbpA/CsdA_RNA-bd_dom"/>
</dbReference>
<evidence type="ECO:0000256" key="4">
    <source>
        <dbReference type="ARBA" id="ARBA00022801"/>
    </source>
</evidence>
<evidence type="ECO:0000313" key="17">
    <source>
        <dbReference type="Proteomes" id="UP000429644"/>
    </source>
</evidence>
<evidence type="ECO:0000256" key="2">
    <source>
        <dbReference type="ARBA" id="ARBA00022490"/>
    </source>
</evidence>
<dbReference type="Gene3D" id="3.40.50.300">
    <property type="entry name" value="P-loop containing nucleotide triphosphate hydrolases"/>
    <property type="match status" value="2"/>
</dbReference>
<sequence length="668" mass="70022">LTTPAYAALPTDDDAAVEVAVPQDAAPESAPSAASADDAAAPTTPDAENATDVAGEPDAETAEQDAVPDAVTFADLGLPADLLAAVSDLGFTTPTDIQAEAIPVLLGGRDVVGIAQTGTGKTAAFGLPLLAAVDPKDRAVQALVLTPTRELAMQVSDAVASFAHRTRDLVVLPVYGGSSYVPQLRALKDGAQVVVGTPGRVMDLIERGSLDLSGVRFLVLDEADEMLRMGFAEDVEVIAGHVPSSRRTALFSATMPAAIKKVAATHLNNPVRVAVTRPASTVATVHQTYAVVPFKHKVGALSRVLATTEAEAAIVFVRTKGTAEEVALELAGKGIQAAALSGDVPQKEREKLVERLRHGSLDVLVATDVAARGLDVERIGLVVNFDVPRETDAYVHRIGRTGRAGRTGTALTFLTPRERGRLVQIERATGSTLEEVGLPTPADVSRHRAEQLFGKVAVRHEAGRLEMYREAVTAYVEESGLDLTEVAATLVALAVGDDGPRRRDEDGARVRREEQVDEDGTFLGATFDEGFAPKHSRGAAERGGRRPRVAGVRYRVEVGHKDGVQPGAIVGAITGEGGLRGSDLGKIDIFPSFSLVEISGDLSPETARRIGAAKVAGRPLRIRPDEGPRGGKGHKHGGHGGWGDKPGRGERGLRPSRPAGGPRRGSGR</sequence>
<keyword evidence="6 11" id="KW-0067">ATP-binding</keyword>
<dbReference type="InterPro" id="IPR011545">
    <property type="entry name" value="DEAD/DEAH_box_helicase_dom"/>
</dbReference>
<dbReference type="GO" id="GO:0009409">
    <property type="term" value="P:response to cold"/>
    <property type="evidence" value="ECO:0007669"/>
    <property type="project" value="TreeGrafter"/>
</dbReference>
<dbReference type="SMART" id="SM00487">
    <property type="entry name" value="DEXDc"/>
    <property type="match status" value="1"/>
</dbReference>
<dbReference type="InterPro" id="IPR000629">
    <property type="entry name" value="RNA-helicase_DEAD-box_CS"/>
</dbReference>
<dbReference type="InterPro" id="IPR027417">
    <property type="entry name" value="P-loop_NTPase"/>
</dbReference>
<feature type="compositionally biased region" description="Low complexity" evidence="12">
    <location>
        <begin position="24"/>
        <end position="52"/>
    </location>
</feature>
<dbReference type="Pfam" id="PF25399">
    <property type="entry name" value="DeaD_dimer"/>
    <property type="match status" value="1"/>
</dbReference>
<name>A0A7J9UWM0_9MICO</name>
<dbReference type="InterPro" id="IPR014014">
    <property type="entry name" value="RNA_helicase_DEAD_Q_motif"/>
</dbReference>
<feature type="domain" description="DEAD-box RNA helicase Q" evidence="15">
    <location>
        <begin position="71"/>
        <end position="99"/>
    </location>
</feature>
<evidence type="ECO:0000256" key="10">
    <source>
        <dbReference type="PROSITE-ProRule" id="PRU00552"/>
    </source>
</evidence>
<dbReference type="PROSITE" id="PS51195">
    <property type="entry name" value="Q_MOTIF"/>
    <property type="match status" value="1"/>
</dbReference>
<dbReference type="PROSITE" id="PS51192">
    <property type="entry name" value="HELICASE_ATP_BIND_1"/>
    <property type="match status" value="1"/>
</dbReference>
<dbReference type="Proteomes" id="UP000429644">
    <property type="component" value="Unassembled WGS sequence"/>
</dbReference>
<dbReference type="GO" id="GO:0005829">
    <property type="term" value="C:cytosol"/>
    <property type="evidence" value="ECO:0007669"/>
    <property type="project" value="TreeGrafter"/>
</dbReference>
<dbReference type="CDD" id="cd00268">
    <property type="entry name" value="DEADc"/>
    <property type="match status" value="1"/>
</dbReference>
<comment type="similarity">
    <text evidence="8 11">Belongs to the DEAD box helicase family.</text>
</comment>
<evidence type="ECO:0000256" key="6">
    <source>
        <dbReference type="ARBA" id="ARBA00022840"/>
    </source>
</evidence>
<dbReference type="GO" id="GO:0016787">
    <property type="term" value="F:hydrolase activity"/>
    <property type="evidence" value="ECO:0007669"/>
    <property type="project" value="UniProtKB-KW"/>
</dbReference>
<organism evidence="16 17">
    <name type="scientific">Georgenia ruanii</name>
    <dbReference type="NCBI Taxonomy" id="348442"/>
    <lineage>
        <taxon>Bacteria</taxon>
        <taxon>Bacillati</taxon>
        <taxon>Actinomycetota</taxon>
        <taxon>Actinomycetes</taxon>
        <taxon>Micrococcales</taxon>
        <taxon>Bogoriellaceae</taxon>
        <taxon>Georgenia</taxon>
    </lineage>
</organism>
<evidence type="ECO:0000259" key="13">
    <source>
        <dbReference type="PROSITE" id="PS51192"/>
    </source>
</evidence>
<dbReference type="InterPro" id="IPR050547">
    <property type="entry name" value="DEAD_box_RNA_helicases"/>
</dbReference>
<dbReference type="Gene3D" id="3.30.70.330">
    <property type="match status" value="1"/>
</dbReference>
<dbReference type="GO" id="GO:0005524">
    <property type="term" value="F:ATP binding"/>
    <property type="evidence" value="ECO:0007669"/>
    <property type="project" value="UniProtKB-KW"/>
</dbReference>
<evidence type="ECO:0000256" key="5">
    <source>
        <dbReference type="ARBA" id="ARBA00022806"/>
    </source>
</evidence>
<evidence type="ECO:0000259" key="14">
    <source>
        <dbReference type="PROSITE" id="PS51194"/>
    </source>
</evidence>
<dbReference type="PANTHER" id="PTHR47963:SF8">
    <property type="entry name" value="ATP-DEPENDENT RNA HELICASE DEAD"/>
    <property type="match status" value="1"/>
</dbReference>
<dbReference type="PROSITE" id="PS51194">
    <property type="entry name" value="HELICASE_CTER"/>
    <property type="match status" value="1"/>
</dbReference>
<dbReference type="SUPFAM" id="SSF52540">
    <property type="entry name" value="P-loop containing nucleoside triphosphate hydrolases"/>
    <property type="match status" value="1"/>
</dbReference>
<evidence type="ECO:0000256" key="3">
    <source>
        <dbReference type="ARBA" id="ARBA00022741"/>
    </source>
</evidence>
<keyword evidence="3 11" id="KW-0547">Nucleotide-binding</keyword>
<dbReference type="Pfam" id="PF00270">
    <property type="entry name" value="DEAD"/>
    <property type="match status" value="1"/>
</dbReference>
<evidence type="ECO:0000256" key="8">
    <source>
        <dbReference type="ARBA" id="ARBA00038437"/>
    </source>
</evidence>
<dbReference type="EC" id="3.6.4.13" evidence="1"/>
<evidence type="ECO:0000256" key="9">
    <source>
        <dbReference type="ARBA" id="ARBA00047984"/>
    </source>
</evidence>
<dbReference type="InterPro" id="IPR001650">
    <property type="entry name" value="Helicase_C-like"/>
</dbReference>
<dbReference type="GO" id="GO:0033592">
    <property type="term" value="F:RNA strand annealing activity"/>
    <property type="evidence" value="ECO:0007669"/>
    <property type="project" value="TreeGrafter"/>
</dbReference>
<dbReference type="PANTHER" id="PTHR47963">
    <property type="entry name" value="DEAD-BOX ATP-DEPENDENT RNA HELICASE 47, MITOCHONDRIAL"/>
    <property type="match status" value="1"/>
</dbReference>
<dbReference type="Pfam" id="PF03880">
    <property type="entry name" value="DbpA"/>
    <property type="match status" value="1"/>
</dbReference>
<accession>A0A7J9UWM0</accession>
<evidence type="ECO:0000256" key="7">
    <source>
        <dbReference type="ARBA" id="ARBA00023016"/>
    </source>
</evidence>
<keyword evidence="5 11" id="KW-0347">Helicase</keyword>
<feature type="region of interest" description="Disordered" evidence="12">
    <location>
        <begin position="20"/>
        <end position="65"/>
    </location>
</feature>
<dbReference type="GO" id="GO:0005840">
    <property type="term" value="C:ribosome"/>
    <property type="evidence" value="ECO:0007669"/>
    <property type="project" value="TreeGrafter"/>
</dbReference>
<reference evidence="16 17" key="1">
    <citation type="submission" date="2019-10" db="EMBL/GenBank/DDBJ databases">
        <title>Georgenia wutianyii sp. nov. and Georgenia yuyongxinii sp. nov. isolated from plateau pika (Ochotona curzoniae) in the Qinghai-Tibet plateau of China.</title>
        <authorList>
            <person name="Tian Z."/>
        </authorList>
    </citation>
    <scope>NUCLEOTIDE SEQUENCE [LARGE SCALE GENOMIC DNA]</scope>
    <source>
        <strain evidence="16 17">JCM 15130</strain>
    </source>
</reference>
<dbReference type="InterPro" id="IPR057325">
    <property type="entry name" value="DeaD_dimer"/>
</dbReference>
<feature type="domain" description="Helicase ATP-binding" evidence="13">
    <location>
        <begin position="102"/>
        <end position="273"/>
    </location>
</feature>
<protein>
    <recommendedName>
        <fullName evidence="1">RNA helicase</fullName>
        <ecNumber evidence="1">3.6.4.13</ecNumber>
    </recommendedName>
</protein>
<dbReference type="GO" id="GO:0003724">
    <property type="term" value="F:RNA helicase activity"/>
    <property type="evidence" value="ECO:0007669"/>
    <property type="project" value="UniProtKB-EC"/>
</dbReference>
<dbReference type="CDD" id="cd18787">
    <property type="entry name" value="SF2_C_DEAD"/>
    <property type="match status" value="1"/>
</dbReference>
<gene>
    <name evidence="16" type="ORF">GB882_08745</name>
</gene>
<dbReference type="PROSITE" id="PS00039">
    <property type="entry name" value="DEAD_ATP_HELICASE"/>
    <property type="match status" value="1"/>
</dbReference>
<evidence type="ECO:0000259" key="15">
    <source>
        <dbReference type="PROSITE" id="PS51195"/>
    </source>
</evidence>
<dbReference type="SMART" id="SM00490">
    <property type="entry name" value="HELICc"/>
    <property type="match status" value="1"/>
</dbReference>
<keyword evidence="2" id="KW-0963">Cytoplasm</keyword>
<evidence type="ECO:0000256" key="1">
    <source>
        <dbReference type="ARBA" id="ARBA00012552"/>
    </source>
</evidence>
<dbReference type="FunFam" id="3.40.50.300:FF:000108">
    <property type="entry name" value="ATP-dependent RNA helicase RhlE"/>
    <property type="match status" value="1"/>
</dbReference>
<comment type="catalytic activity">
    <reaction evidence="9">
        <text>ATP + H2O = ADP + phosphate + H(+)</text>
        <dbReference type="Rhea" id="RHEA:13065"/>
        <dbReference type="ChEBI" id="CHEBI:15377"/>
        <dbReference type="ChEBI" id="CHEBI:15378"/>
        <dbReference type="ChEBI" id="CHEBI:30616"/>
        <dbReference type="ChEBI" id="CHEBI:43474"/>
        <dbReference type="ChEBI" id="CHEBI:456216"/>
        <dbReference type="EC" id="3.6.4.13"/>
    </reaction>
</comment>
<keyword evidence="7" id="KW-0346">Stress response</keyword>
<dbReference type="EMBL" id="WHPD01001887">
    <property type="protein sequence ID" value="MPV88753.1"/>
    <property type="molecule type" value="Genomic_DNA"/>
</dbReference>
<dbReference type="AlphaFoldDB" id="A0A7J9UWM0"/>
<dbReference type="InterPro" id="IPR014001">
    <property type="entry name" value="Helicase_ATP-bd"/>
</dbReference>
<dbReference type="Pfam" id="PF00271">
    <property type="entry name" value="Helicase_C"/>
    <property type="match status" value="1"/>
</dbReference>
<comment type="caution">
    <text evidence="16">The sequence shown here is derived from an EMBL/GenBank/DDBJ whole genome shotgun (WGS) entry which is preliminary data.</text>
</comment>
<feature type="region of interest" description="Disordered" evidence="12">
    <location>
        <begin position="613"/>
        <end position="668"/>
    </location>
</feature>
<proteinExistence type="inferred from homology"/>
<feature type="non-terminal residue" evidence="16">
    <location>
        <position position="1"/>
    </location>
</feature>
<evidence type="ECO:0000313" key="16">
    <source>
        <dbReference type="EMBL" id="MPV88753.1"/>
    </source>
</evidence>
<evidence type="ECO:0000256" key="11">
    <source>
        <dbReference type="RuleBase" id="RU000492"/>
    </source>
</evidence>
<dbReference type="InterPro" id="IPR044742">
    <property type="entry name" value="DEAD/DEAH_RhlB"/>
</dbReference>
<evidence type="ECO:0000256" key="12">
    <source>
        <dbReference type="SAM" id="MobiDB-lite"/>
    </source>
</evidence>